<comment type="caution">
    <text evidence="1">The sequence shown here is derived from an EMBL/GenBank/DDBJ whole genome shotgun (WGS) entry which is preliminary data.</text>
</comment>
<organism evidence="1 2">
    <name type="scientific">Streptomyces violaceusniger</name>
    <dbReference type="NCBI Taxonomy" id="68280"/>
    <lineage>
        <taxon>Bacteria</taxon>
        <taxon>Bacillati</taxon>
        <taxon>Actinomycetota</taxon>
        <taxon>Actinomycetes</taxon>
        <taxon>Kitasatosporales</taxon>
        <taxon>Streptomycetaceae</taxon>
        <taxon>Streptomyces</taxon>
        <taxon>Streptomyces violaceusniger group</taxon>
    </lineage>
</organism>
<evidence type="ECO:0000313" key="2">
    <source>
        <dbReference type="Proteomes" id="UP000301309"/>
    </source>
</evidence>
<keyword evidence="2" id="KW-1185">Reference proteome</keyword>
<accession>A0A4D4KPM6</accession>
<dbReference type="Gene3D" id="3.30.750.24">
    <property type="entry name" value="STAS domain"/>
    <property type="match status" value="1"/>
</dbReference>
<dbReference type="AlphaFoldDB" id="A0A4D4KPM6"/>
<evidence type="ECO:0000313" key="1">
    <source>
        <dbReference type="EMBL" id="GDY50134.1"/>
    </source>
</evidence>
<evidence type="ECO:0008006" key="3">
    <source>
        <dbReference type="Google" id="ProtNLM"/>
    </source>
</evidence>
<sequence>MQQRTAWPVGHIQVHKVHAKQRVTERGGRLLLVCPHPLILKILHLAGLSSRLAAVPTLEEVLTPDVQETAG</sequence>
<dbReference type="SUPFAM" id="SSF52091">
    <property type="entry name" value="SpoIIaa-like"/>
    <property type="match status" value="1"/>
</dbReference>
<protein>
    <recommendedName>
        <fullName evidence="3">STAS domain-containing protein</fullName>
    </recommendedName>
</protein>
<proteinExistence type="predicted"/>
<dbReference type="InterPro" id="IPR036513">
    <property type="entry name" value="STAS_dom_sf"/>
</dbReference>
<dbReference type="OrthoDB" id="4284170at2"/>
<gene>
    <name evidence="1" type="ORF">SVIO_007570</name>
</gene>
<dbReference type="EMBL" id="BJHW01000001">
    <property type="protein sequence ID" value="GDY50134.1"/>
    <property type="molecule type" value="Genomic_DNA"/>
</dbReference>
<dbReference type="Proteomes" id="UP000301309">
    <property type="component" value="Unassembled WGS sequence"/>
</dbReference>
<reference evidence="1 2" key="1">
    <citation type="journal article" date="2020" name="Int. J. Syst. Evol. Microbiol.">
        <title>Reclassification of Streptomyces castelarensis and Streptomyces sporoclivatus as later heterotypic synonyms of Streptomyces antimycoticus.</title>
        <authorList>
            <person name="Komaki H."/>
            <person name="Tamura T."/>
        </authorList>
    </citation>
    <scope>NUCLEOTIDE SEQUENCE [LARGE SCALE GENOMIC DNA]</scope>
    <source>
        <strain evidence="1 2">NBRC 13459</strain>
    </source>
</reference>
<name>A0A4D4KPM6_STRVO</name>
<dbReference type="RefSeq" id="WP_137976059.1">
    <property type="nucleotide sequence ID" value="NZ_BAAASO010000063.1"/>
</dbReference>